<protein>
    <submittedName>
        <fullName evidence="2">NAD(P)-binding protein</fullName>
    </submittedName>
</protein>
<dbReference type="KEGG" id="csl:COCSUDRAFT_53333"/>
<dbReference type="GO" id="GO:0016491">
    <property type="term" value="F:oxidoreductase activity"/>
    <property type="evidence" value="ECO:0007669"/>
    <property type="project" value="TreeGrafter"/>
</dbReference>
<dbReference type="PRINTS" id="PR00080">
    <property type="entry name" value="SDRFAMILY"/>
</dbReference>
<dbReference type="Pfam" id="PF00106">
    <property type="entry name" value="adh_short"/>
    <property type="match status" value="1"/>
</dbReference>
<sequence>MADKDLLYVVTGASRGLGLEFVTQLLHKGHRVVAAARSPSKSSGLESLASKYGSALTLVTLDVSDPSSIEAAAKSIAEAHPGGVDVLINNAGILGSYTRSSEHDGGELKDILITNVVGPFLVTQNLLPQIRKGSKKQIVNISSTMGSISSALNYLKEGLNPMSKMQLGYRASKSALNMETASLALDLHGEGITVISICPGWVATDMGAGSAAAMNIPGPTLDAPTSIAGMLKVVDGLTLEQTGSFYNHQGKVVPF</sequence>
<dbReference type="EMBL" id="AGSI01000007">
    <property type="protein sequence ID" value="EIE23422.1"/>
    <property type="molecule type" value="Genomic_DNA"/>
</dbReference>
<dbReference type="CDD" id="cd05325">
    <property type="entry name" value="carb_red_sniffer_like_SDR_c"/>
    <property type="match status" value="1"/>
</dbReference>
<dbReference type="AlphaFoldDB" id="I0YYF3"/>
<dbReference type="GO" id="GO:0005737">
    <property type="term" value="C:cytoplasm"/>
    <property type="evidence" value="ECO:0007669"/>
    <property type="project" value="TreeGrafter"/>
</dbReference>
<dbReference type="PRINTS" id="PR00081">
    <property type="entry name" value="GDHRDH"/>
</dbReference>
<evidence type="ECO:0000313" key="3">
    <source>
        <dbReference type="Proteomes" id="UP000007264"/>
    </source>
</evidence>
<comment type="caution">
    <text evidence="2">The sequence shown here is derived from an EMBL/GenBank/DDBJ whole genome shotgun (WGS) entry which is preliminary data.</text>
</comment>
<dbReference type="InterPro" id="IPR036291">
    <property type="entry name" value="NAD(P)-bd_dom_sf"/>
</dbReference>
<evidence type="ECO:0000313" key="2">
    <source>
        <dbReference type="EMBL" id="EIE23422.1"/>
    </source>
</evidence>
<name>I0YYF3_COCSC</name>
<dbReference type="Proteomes" id="UP000007264">
    <property type="component" value="Unassembled WGS sequence"/>
</dbReference>
<proteinExistence type="inferred from homology"/>
<dbReference type="PANTHER" id="PTHR43544">
    <property type="entry name" value="SHORT-CHAIN DEHYDROGENASE/REDUCTASE"/>
    <property type="match status" value="1"/>
</dbReference>
<dbReference type="InterPro" id="IPR051468">
    <property type="entry name" value="Fungal_SecMetab_SDRs"/>
</dbReference>
<dbReference type="eggNOG" id="KOG1611">
    <property type="taxonomic scope" value="Eukaryota"/>
</dbReference>
<dbReference type="Gene3D" id="3.40.50.720">
    <property type="entry name" value="NAD(P)-binding Rossmann-like Domain"/>
    <property type="match status" value="1"/>
</dbReference>
<comment type="similarity">
    <text evidence="1">Belongs to the short-chain dehydrogenases/reductases (SDR) family.</text>
</comment>
<evidence type="ECO:0000256" key="1">
    <source>
        <dbReference type="RuleBase" id="RU000363"/>
    </source>
</evidence>
<dbReference type="OrthoDB" id="567459at2759"/>
<dbReference type="RefSeq" id="XP_005647966.1">
    <property type="nucleotide sequence ID" value="XM_005647909.1"/>
</dbReference>
<reference evidence="2 3" key="1">
    <citation type="journal article" date="2012" name="Genome Biol.">
        <title>The genome of the polar eukaryotic microalga coccomyxa subellipsoidea reveals traits of cold adaptation.</title>
        <authorList>
            <person name="Blanc G."/>
            <person name="Agarkova I."/>
            <person name="Grimwood J."/>
            <person name="Kuo A."/>
            <person name="Brueggeman A."/>
            <person name="Dunigan D."/>
            <person name="Gurnon J."/>
            <person name="Ladunga I."/>
            <person name="Lindquist E."/>
            <person name="Lucas S."/>
            <person name="Pangilinan J."/>
            <person name="Proschold T."/>
            <person name="Salamov A."/>
            <person name="Schmutz J."/>
            <person name="Weeks D."/>
            <person name="Yamada T."/>
            <person name="Claverie J.M."/>
            <person name="Grigoriev I."/>
            <person name="Van Etten J."/>
            <person name="Lomsadze A."/>
            <person name="Borodovsky M."/>
        </authorList>
    </citation>
    <scope>NUCLEOTIDE SEQUENCE [LARGE SCALE GENOMIC DNA]</scope>
    <source>
        <strain evidence="2 3">C-169</strain>
    </source>
</reference>
<dbReference type="SUPFAM" id="SSF51735">
    <property type="entry name" value="NAD(P)-binding Rossmann-fold domains"/>
    <property type="match status" value="1"/>
</dbReference>
<dbReference type="PANTHER" id="PTHR43544:SF36">
    <property type="entry name" value="CHAIN OXIDOREDUCTASE (CSGA), PUTATIVE (AFU_ORTHOLOGUE AFUA_4G00910)-RELATED"/>
    <property type="match status" value="1"/>
</dbReference>
<dbReference type="GeneID" id="17041414"/>
<accession>I0YYF3</accession>
<dbReference type="InterPro" id="IPR002347">
    <property type="entry name" value="SDR_fam"/>
</dbReference>
<keyword evidence="3" id="KW-1185">Reference proteome</keyword>
<gene>
    <name evidence="2" type="ORF">COCSUDRAFT_53333</name>
</gene>
<organism evidence="2 3">
    <name type="scientific">Coccomyxa subellipsoidea (strain C-169)</name>
    <name type="common">Green microalga</name>
    <dbReference type="NCBI Taxonomy" id="574566"/>
    <lineage>
        <taxon>Eukaryota</taxon>
        <taxon>Viridiplantae</taxon>
        <taxon>Chlorophyta</taxon>
        <taxon>core chlorophytes</taxon>
        <taxon>Trebouxiophyceae</taxon>
        <taxon>Trebouxiophyceae incertae sedis</taxon>
        <taxon>Coccomyxaceae</taxon>
        <taxon>Coccomyxa</taxon>
        <taxon>Coccomyxa subellipsoidea</taxon>
    </lineage>
</organism>